<evidence type="ECO:0000256" key="4">
    <source>
        <dbReference type="ARBA" id="ARBA00022833"/>
    </source>
</evidence>
<feature type="domain" description="PH" evidence="7">
    <location>
        <begin position="133"/>
        <end position="246"/>
    </location>
</feature>
<accession>A0AA35S730</accession>
<dbReference type="GO" id="GO:0005886">
    <property type="term" value="C:plasma membrane"/>
    <property type="evidence" value="ECO:0007669"/>
    <property type="project" value="TreeGrafter"/>
</dbReference>
<evidence type="ECO:0000313" key="10">
    <source>
        <dbReference type="Proteomes" id="UP001174909"/>
    </source>
</evidence>
<name>A0AA35S730_GEOBA</name>
<evidence type="ECO:0000313" key="9">
    <source>
        <dbReference type="EMBL" id="CAI8024665.1"/>
    </source>
</evidence>
<evidence type="ECO:0000256" key="6">
    <source>
        <dbReference type="SAM" id="MobiDB-lite"/>
    </source>
</evidence>
<feature type="region of interest" description="Disordered" evidence="6">
    <location>
        <begin position="732"/>
        <end position="768"/>
    </location>
</feature>
<dbReference type="InterPro" id="IPR001849">
    <property type="entry name" value="PH_domain"/>
</dbReference>
<keyword evidence="10" id="KW-1185">Reference proteome</keyword>
<evidence type="ECO:0000256" key="1">
    <source>
        <dbReference type="ARBA" id="ARBA00022468"/>
    </source>
</evidence>
<gene>
    <name evidence="9" type="ORF">GBAR_LOCUS14324</name>
</gene>
<reference evidence="9" key="1">
    <citation type="submission" date="2023-03" db="EMBL/GenBank/DDBJ databases">
        <authorList>
            <person name="Steffen K."/>
            <person name="Cardenas P."/>
        </authorList>
    </citation>
    <scope>NUCLEOTIDE SEQUENCE</scope>
</reference>
<dbReference type="InterPro" id="IPR011993">
    <property type="entry name" value="PH-like_dom_sf"/>
</dbReference>
<evidence type="ECO:0000259" key="8">
    <source>
        <dbReference type="PROSITE" id="PS50115"/>
    </source>
</evidence>
<dbReference type="SUPFAM" id="SSF57863">
    <property type="entry name" value="ArfGap/RecO-like zinc finger"/>
    <property type="match status" value="2"/>
</dbReference>
<dbReference type="InterPro" id="IPR052589">
    <property type="entry name" value="Arf-GAP_dual-PH_domain"/>
</dbReference>
<sequence>MSESPTKRAVLELKKREGNDVCADCGKPDPDWADISFGVFICIDCSGIHRSLGVHISKVKSIGLDQWTEENVQQMADVGNRACNVRLEATVPLCWTPPKPNFSIVVREQWIRAKYERKEFLPEHDETHRPYQSGIKKGFLYKKKKSGQCLAKPLLHPRQHPAILLQKNHFFIQTKSFKKRHKLQDHTPTEVLPLMDLNVTVNVQTGHPNAMQMMALIRGKTRNYFVYSDSGQDIMNWFCAIRSARESLLRQKHPEWSNSEVRRNLSRDFVKTGYLHKTPPNKPRFQKRYFVVDGQRLMYFEKPTDAFPLGEIVLGTETDGFSVDESAPFDLGVGENGFVLNTPNRIYPLQAATAEEKLDWIATFRAAFDKASSSPNETRESMVEWVSVSRGVFICIDCAGIHRRPRDETPIVRSIRLDTWSMGHWEMLKGKGNQKAKMKWEADVPACWVRPWPKLCPYALREQWIEAKYTRKEFTKDAADNAPRRYLTGEKQGPLMKKKRQSESDVFRERWFVVKNGVLSYYRDKKSGPKDVIPLMHANVVLHIPEFAILRNNSMLIIYYDEAKRKTRNIFVKADTSYDIIDWYLVIRQSKINLLKEKYGNMIDDEVARERASQEYIHYGWLHKTSPTGTRWSKRFFVLDGKCLRYYSTPRAAFPVGELVLGSPSEGYWVDEVVPDGIENNTCTFMLHVPDRLRGGYPLVAPDTASKKQWMSVLTDVIDSTRATPQVMHCLPPPYDDDMETMSRTSGGSGFTEVSYEHRDSSASESSN</sequence>
<dbReference type="Gene3D" id="2.30.29.30">
    <property type="entry name" value="Pleckstrin-homology domain (PH domain)/Phosphotyrosine-binding domain (PTB)"/>
    <property type="match status" value="4"/>
</dbReference>
<dbReference type="Pfam" id="PF01412">
    <property type="entry name" value="ArfGap"/>
    <property type="match status" value="2"/>
</dbReference>
<proteinExistence type="predicted"/>
<comment type="caution">
    <text evidence="9">The sequence shown here is derived from an EMBL/GenBank/DDBJ whole genome shotgun (WGS) entry which is preliminary data.</text>
</comment>
<feature type="domain" description="Arf-GAP" evidence="8">
    <location>
        <begin position="7"/>
        <end position="128"/>
    </location>
</feature>
<dbReference type="PROSITE" id="PS50003">
    <property type="entry name" value="PH_DOMAIN"/>
    <property type="match status" value="4"/>
</dbReference>
<dbReference type="GO" id="GO:0005096">
    <property type="term" value="F:GTPase activator activity"/>
    <property type="evidence" value="ECO:0007669"/>
    <property type="project" value="UniProtKB-KW"/>
</dbReference>
<keyword evidence="4" id="KW-0862">Zinc</keyword>
<feature type="domain" description="Arf-GAP" evidence="8">
    <location>
        <begin position="384"/>
        <end position="482"/>
    </location>
</feature>
<dbReference type="PROSITE" id="PS50115">
    <property type="entry name" value="ARFGAP"/>
    <property type="match status" value="2"/>
</dbReference>
<dbReference type="PANTHER" id="PTHR46021:SF2">
    <property type="entry name" value="ARF-GAP WITH DUAL PH DOMAIN-CONTAINING PROTEIN 1"/>
    <property type="match status" value="1"/>
</dbReference>
<keyword evidence="2" id="KW-0479">Metal-binding</keyword>
<evidence type="ECO:0000256" key="3">
    <source>
        <dbReference type="ARBA" id="ARBA00022771"/>
    </source>
</evidence>
<evidence type="ECO:0000256" key="2">
    <source>
        <dbReference type="ARBA" id="ARBA00022723"/>
    </source>
</evidence>
<dbReference type="EMBL" id="CASHTH010002090">
    <property type="protein sequence ID" value="CAI8024665.1"/>
    <property type="molecule type" value="Genomic_DNA"/>
</dbReference>
<dbReference type="GO" id="GO:0008270">
    <property type="term" value="F:zinc ion binding"/>
    <property type="evidence" value="ECO:0007669"/>
    <property type="project" value="UniProtKB-KW"/>
</dbReference>
<dbReference type="Proteomes" id="UP001174909">
    <property type="component" value="Unassembled WGS sequence"/>
</dbReference>
<protein>
    <submittedName>
        <fullName evidence="9">Arf-GAP with dual PH domain-containing protein 1</fullName>
    </submittedName>
</protein>
<evidence type="ECO:0000256" key="5">
    <source>
        <dbReference type="PROSITE-ProRule" id="PRU00288"/>
    </source>
</evidence>
<keyword evidence="3 5" id="KW-0863">Zinc-finger</keyword>
<dbReference type="InterPro" id="IPR038508">
    <property type="entry name" value="ArfGAP_dom_sf"/>
</dbReference>
<dbReference type="SMART" id="SM00105">
    <property type="entry name" value="ArfGap"/>
    <property type="match status" value="2"/>
</dbReference>
<evidence type="ECO:0000259" key="7">
    <source>
        <dbReference type="PROSITE" id="PS50003"/>
    </source>
</evidence>
<dbReference type="SUPFAM" id="SSF50729">
    <property type="entry name" value="PH domain-like"/>
    <property type="match status" value="4"/>
</dbReference>
<dbReference type="PANTHER" id="PTHR46021">
    <property type="entry name" value="ARF-GAP WITH DUAL PH DOMAIN-CONTAINING PROTEIN 1-LIKE PROTEIN"/>
    <property type="match status" value="1"/>
</dbReference>
<dbReference type="FunFam" id="1.10.220.150:FF:000009">
    <property type="entry name" value="stromal membrane-associated protein 1 isoform X1"/>
    <property type="match status" value="1"/>
</dbReference>
<dbReference type="PRINTS" id="PR00405">
    <property type="entry name" value="REVINTRACTNG"/>
</dbReference>
<dbReference type="InterPro" id="IPR037278">
    <property type="entry name" value="ARFGAP/RecO"/>
</dbReference>
<feature type="domain" description="PH" evidence="7">
    <location>
        <begin position="488"/>
        <end position="592"/>
    </location>
</feature>
<organism evidence="9 10">
    <name type="scientific">Geodia barretti</name>
    <name type="common">Barrett's horny sponge</name>
    <dbReference type="NCBI Taxonomy" id="519541"/>
    <lineage>
        <taxon>Eukaryota</taxon>
        <taxon>Metazoa</taxon>
        <taxon>Porifera</taxon>
        <taxon>Demospongiae</taxon>
        <taxon>Heteroscleromorpha</taxon>
        <taxon>Tetractinellida</taxon>
        <taxon>Astrophorina</taxon>
        <taxon>Geodiidae</taxon>
        <taxon>Geodia</taxon>
    </lineage>
</organism>
<feature type="domain" description="PH" evidence="7">
    <location>
        <begin position="615"/>
        <end position="719"/>
    </location>
</feature>
<dbReference type="AlphaFoldDB" id="A0AA35S730"/>
<dbReference type="GO" id="GO:0005737">
    <property type="term" value="C:cytoplasm"/>
    <property type="evidence" value="ECO:0007669"/>
    <property type="project" value="TreeGrafter"/>
</dbReference>
<dbReference type="Gene3D" id="1.10.220.150">
    <property type="entry name" value="Arf GTPase activating protein"/>
    <property type="match status" value="2"/>
</dbReference>
<keyword evidence="1" id="KW-0343">GTPase activation</keyword>
<dbReference type="GO" id="GO:0005547">
    <property type="term" value="F:phosphatidylinositol-3,4,5-trisphosphate binding"/>
    <property type="evidence" value="ECO:0007669"/>
    <property type="project" value="TreeGrafter"/>
</dbReference>
<dbReference type="InterPro" id="IPR001164">
    <property type="entry name" value="ArfGAP_dom"/>
</dbReference>
<dbReference type="SMART" id="SM00233">
    <property type="entry name" value="PH"/>
    <property type="match status" value="4"/>
</dbReference>
<dbReference type="Pfam" id="PF00169">
    <property type="entry name" value="PH"/>
    <property type="match status" value="3"/>
</dbReference>
<feature type="domain" description="PH" evidence="7">
    <location>
        <begin position="268"/>
        <end position="369"/>
    </location>
</feature>